<dbReference type="AlphaFoldDB" id="W0HZM1"/>
<proteinExistence type="predicted"/>
<dbReference type="Proteomes" id="UP000019028">
    <property type="component" value="Chromosome"/>
</dbReference>
<accession>W0HZM1</accession>
<organism evidence="1 2">
    <name type="scientific">Sodalis praecaptivus</name>
    <dbReference type="NCBI Taxonomy" id="1239307"/>
    <lineage>
        <taxon>Bacteria</taxon>
        <taxon>Pseudomonadati</taxon>
        <taxon>Pseudomonadota</taxon>
        <taxon>Gammaproteobacteria</taxon>
        <taxon>Enterobacterales</taxon>
        <taxon>Bruguierivoracaceae</taxon>
        <taxon>Sodalis</taxon>
    </lineage>
</organism>
<protein>
    <submittedName>
        <fullName evidence="1">Phage protein</fullName>
    </submittedName>
</protein>
<name>W0HZM1_9GAMM</name>
<keyword evidence="2" id="KW-1185">Reference proteome</keyword>
<sequence length="82" mass="9539">MKNEIACPVCGRMFSPKTPYTHIQQHHKGAKDSELAKIRDARRKCFDEVPERKKGDRRCLPEVALYRAGYRSVREEATHIVK</sequence>
<evidence type="ECO:0000313" key="2">
    <source>
        <dbReference type="Proteomes" id="UP000019028"/>
    </source>
</evidence>
<evidence type="ECO:0000313" key="1">
    <source>
        <dbReference type="EMBL" id="AHF77937.1"/>
    </source>
</evidence>
<dbReference type="KEGG" id="sod:Sant_2928"/>
<dbReference type="EMBL" id="CP006569">
    <property type="protein sequence ID" value="AHF77937.1"/>
    <property type="molecule type" value="Genomic_DNA"/>
</dbReference>
<reference evidence="1 2" key="1">
    <citation type="journal article" date="2014" name="Genome Biol. Evol.">
        <title>Genome degeneration and adaptation in a nascent stage of symbiosis.</title>
        <authorList>
            <person name="Oakeson K.F."/>
            <person name="Gil R."/>
            <person name="Clayton A.L."/>
            <person name="Dunn D.M."/>
            <person name="von Niederhausern A.C."/>
            <person name="Hamil C."/>
            <person name="Aoyagi A."/>
            <person name="Duval B."/>
            <person name="Baca A."/>
            <person name="Silva F.J."/>
            <person name="Vallier A."/>
            <person name="Jackson D.G."/>
            <person name="Latorre A."/>
            <person name="Weiss R.B."/>
            <person name="Heddi A."/>
            <person name="Moya A."/>
            <person name="Dale C."/>
        </authorList>
    </citation>
    <scope>NUCLEOTIDE SEQUENCE [LARGE SCALE GENOMIC DNA]</scope>
    <source>
        <strain evidence="1 2">HS1</strain>
    </source>
</reference>
<dbReference type="OrthoDB" id="6555952at2"/>
<dbReference type="HOGENOM" id="CLU_2556463_0_0_6"/>
<dbReference type="RefSeq" id="WP_025423086.1">
    <property type="nucleotide sequence ID" value="NZ_CP006569.1"/>
</dbReference>
<gene>
    <name evidence="1" type="ORF">Sant_2928</name>
</gene>